<dbReference type="PANTHER" id="PTHR10924">
    <property type="entry name" value="MAJOR FACILITATOR SUPERFAMILY PROTEIN-RELATED"/>
    <property type="match status" value="1"/>
</dbReference>
<feature type="transmembrane region" description="Helical" evidence="6">
    <location>
        <begin position="330"/>
        <end position="348"/>
    </location>
</feature>
<comment type="subcellular location">
    <subcellularLocation>
        <location evidence="1">Membrane</location>
        <topology evidence="1">Multi-pass membrane protein</topology>
    </subcellularLocation>
</comment>
<feature type="transmembrane region" description="Helical" evidence="6">
    <location>
        <begin position="446"/>
        <end position="466"/>
    </location>
</feature>
<evidence type="ECO:0000256" key="4">
    <source>
        <dbReference type="ARBA" id="ARBA00023136"/>
    </source>
</evidence>
<feature type="transmembrane region" description="Helical" evidence="6">
    <location>
        <begin position="387"/>
        <end position="410"/>
    </location>
</feature>
<dbReference type="Gene3D" id="1.20.1250.20">
    <property type="entry name" value="MFS general substrate transporter like domains"/>
    <property type="match status" value="1"/>
</dbReference>
<reference evidence="7" key="1">
    <citation type="submission" date="2021-02" db="EMBL/GenBank/DDBJ databases">
        <authorList>
            <person name="Dougan E. K."/>
            <person name="Rhodes N."/>
            <person name="Thang M."/>
            <person name="Chan C."/>
        </authorList>
    </citation>
    <scope>NUCLEOTIDE SEQUENCE</scope>
</reference>
<dbReference type="Pfam" id="PF07690">
    <property type="entry name" value="MFS_1"/>
    <property type="match status" value="1"/>
</dbReference>
<proteinExistence type="predicted"/>
<protein>
    <submittedName>
        <fullName evidence="7">Uncharacterized protein</fullName>
    </submittedName>
</protein>
<evidence type="ECO:0000313" key="7">
    <source>
        <dbReference type="EMBL" id="CAE8700689.1"/>
    </source>
</evidence>
<organism evidence="7 8">
    <name type="scientific">Polarella glacialis</name>
    <name type="common">Dinoflagellate</name>
    <dbReference type="NCBI Taxonomy" id="89957"/>
    <lineage>
        <taxon>Eukaryota</taxon>
        <taxon>Sar</taxon>
        <taxon>Alveolata</taxon>
        <taxon>Dinophyceae</taxon>
        <taxon>Suessiales</taxon>
        <taxon>Suessiaceae</taxon>
        <taxon>Polarella</taxon>
    </lineage>
</organism>
<feature type="transmembrane region" description="Helical" evidence="6">
    <location>
        <begin position="60"/>
        <end position="82"/>
    </location>
</feature>
<dbReference type="InterPro" id="IPR049680">
    <property type="entry name" value="FLVCR1-2_SLC49-like"/>
</dbReference>
<dbReference type="GO" id="GO:0022857">
    <property type="term" value="F:transmembrane transporter activity"/>
    <property type="evidence" value="ECO:0007669"/>
    <property type="project" value="InterPro"/>
</dbReference>
<dbReference type="Proteomes" id="UP000626109">
    <property type="component" value="Unassembled WGS sequence"/>
</dbReference>
<evidence type="ECO:0000256" key="6">
    <source>
        <dbReference type="SAM" id="Phobius"/>
    </source>
</evidence>
<evidence type="ECO:0000256" key="3">
    <source>
        <dbReference type="ARBA" id="ARBA00022989"/>
    </source>
</evidence>
<feature type="transmembrane region" description="Helical" evidence="6">
    <location>
        <begin position="360"/>
        <end position="381"/>
    </location>
</feature>
<dbReference type="InterPro" id="IPR011701">
    <property type="entry name" value="MFS"/>
</dbReference>
<dbReference type="InterPro" id="IPR036259">
    <property type="entry name" value="MFS_trans_sf"/>
</dbReference>
<evidence type="ECO:0000256" key="1">
    <source>
        <dbReference type="ARBA" id="ARBA00004141"/>
    </source>
</evidence>
<dbReference type="AlphaFoldDB" id="A0A813KDK2"/>
<evidence type="ECO:0000256" key="5">
    <source>
        <dbReference type="SAM" id="MobiDB-lite"/>
    </source>
</evidence>
<dbReference type="EMBL" id="CAJNNW010029562">
    <property type="protein sequence ID" value="CAE8700689.1"/>
    <property type="molecule type" value="Genomic_DNA"/>
</dbReference>
<evidence type="ECO:0000256" key="2">
    <source>
        <dbReference type="ARBA" id="ARBA00022692"/>
    </source>
</evidence>
<feature type="region of interest" description="Disordered" evidence="5">
    <location>
        <begin position="231"/>
        <end position="255"/>
    </location>
</feature>
<dbReference type="PANTHER" id="PTHR10924:SF6">
    <property type="entry name" value="SOLUTE CARRIER FAMILY 49 MEMBER A3"/>
    <property type="match status" value="1"/>
</dbReference>
<feature type="transmembrane region" description="Helical" evidence="6">
    <location>
        <begin position="23"/>
        <end position="45"/>
    </location>
</feature>
<keyword evidence="2 6" id="KW-0812">Transmembrane</keyword>
<accession>A0A813KDK2</accession>
<feature type="transmembrane region" description="Helical" evidence="6">
    <location>
        <begin position="89"/>
        <end position="107"/>
    </location>
</feature>
<dbReference type="SUPFAM" id="SSF103473">
    <property type="entry name" value="MFS general substrate transporter"/>
    <property type="match status" value="1"/>
</dbReference>
<keyword evidence="4 6" id="KW-0472">Membrane</keyword>
<dbReference type="GO" id="GO:0016020">
    <property type="term" value="C:membrane"/>
    <property type="evidence" value="ECO:0007669"/>
    <property type="project" value="UniProtKB-SubCell"/>
</dbReference>
<comment type="caution">
    <text evidence="7">The sequence shown here is derived from an EMBL/GenBank/DDBJ whole genome shotgun (WGS) entry which is preliminary data.</text>
</comment>
<feature type="transmembrane region" description="Helical" evidence="6">
    <location>
        <begin position="287"/>
        <end position="310"/>
    </location>
</feature>
<name>A0A813KDK2_POLGL</name>
<feature type="compositionally biased region" description="Low complexity" evidence="5">
    <location>
        <begin position="234"/>
        <end position="243"/>
    </location>
</feature>
<gene>
    <name evidence="7" type="ORF">PGLA2088_LOCUS31734</name>
</gene>
<keyword evidence="3 6" id="KW-1133">Transmembrane helix</keyword>
<evidence type="ECO:0000313" key="8">
    <source>
        <dbReference type="Proteomes" id="UP000626109"/>
    </source>
</evidence>
<feature type="transmembrane region" description="Helical" evidence="6">
    <location>
        <begin position="113"/>
        <end position="135"/>
    </location>
</feature>
<feature type="transmembrane region" description="Helical" evidence="6">
    <location>
        <begin position="147"/>
        <end position="172"/>
    </location>
</feature>
<sequence length="488" mass="52181">MEVEADQSHGLNGKPWYAVGSPWMVALAFSLNSALNAVMCINFSVSTKLTQDVLRVGEPAVAWMYTTVMLTVCLGLPMSFLFVVKFEAAGLWSSVVCNVLSAWIRWWGVKWSSYSLCLFSVMLNGIAASLFFALPAQLSQQRFPAKLWVLTTSLMVQANYSGWMLGCILVPLLVRDASDTESFMLWQAVASLGVLAFFAHFYRPLPREQASQELQCRQRTAYDCFQDAEDVSEESSSTSNQSEDGASAVRENGDVTLGGHGPSRPAIAHSVHGPPEAKFELTEMLALLRMCPSFCCQVLAYGVMGGVGFALPGANDAILETHGFSSQDTLWFNVLFIASGVISGLLLGSLCMRPAGYRRVLLVIFGAGVGALTGLAVLMSGSHEASGLLHGIFLFLIAVVGVASIGFLGLGIETAALYPNGGSYGCFLIYLMIQVAGAVLNQVGSTANGFIVMAAAGWLALVLLLAGNPRYWREKPAQPGDATIGATC</sequence>
<feature type="transmembrane region" description="Helical" evidence="6">
    <location>
        <begin position="422"/>
        <end position="440"/>
    </location>
</feature>
<feature type="transmembrane region" description="Helical" evidence="6">
    <location>
        <begin position="184"/>
        <end position="202"/>
    </location>
</feature>